<reference evidence="2" key="1">
    <citation type="submission" date="2016-09" db="EMBL/GenBank/DDBJ databases">
        <authorList>
            <person name="Hebert L."/>
            <person name="Moumen B."/>
        </authorList>
    </citation>
    <scope>NUCLEOTIDE SEQUENCE [LARGE SCALE GENOMIC DNA]</scope>
    <source>
        <strain evidence="2">OVI</strain>
    </source>
</reference>
<feature type="region of interest" description="Disordered" evidence="1">
    <location>
        <begin position="217"/>
        <end position="238"/>
    </location>
</feature>
<dbReference type="EMBL" id="CZPT02001928">
    <property type="protein sequence ID" value="SCU72920.1"/>
    <property type="molecule type" value="Genomic_DNA"/>
</dbReference>
<evidence type="ECO:0000256" key="1">
    <source>
        <dbReference type="SAM" id="MobiDB-lite"/>
    </source>
</evidence>
<accession>A0A1G4IK76</accession>
<gene>
    <name evidence="2" type="ORF">TEOVI_000450400</name>
</gene>
<evidence type="ECO:0000313" key="3">
    <source>
        <dbReference type="Proteomes" id="UP000195570"/>
    </source>
</evidence>
<keyword evidence="3" id="KW-1185">Reference proteome</keyword>
<sequence length="495" mass="54332">MQDLNWALAEKGTKVVEVSHEAAHVASSATNLLVDREELLWITGDAPQHVTLRLANPHPPLNYVGWHVWHDYVTNPKTVEVATGESPDEMVAQIVCQAVAGAGTQIWKLPSPIPANHLYVRMKIVETFGPGPTYLNNLVLFADDPGSRFRILRGEERDKSMADPRNLSSGKMSVLLQELGQDIRSLHPIKTVASKKNMLLYVPKEPDAVIRPQGEEDVTFQSSSQHANNITPRCGTDSARQCHLDSGSGFQASSDFPGGFNERLCALEQAVASLTQTMNHQREDLTMIKRLLLQQATDRRREIERQGNGPGIALPQHGTHPVSHHQVCVDFPERALRTFVEEVVRPKLQKHSRRTETQTIAKLDEFLKDVIGEMTQVVDERVRFHIQRASCNSSVSTGFHASCSGGSLQPCSPHLSVSGVNASRPSVIADSSIPQTNGFPPGSFSSSVHGYSAAARHNSPATSCHDPISVPSTAVRDVSFEVDMTSTRNTTPRPQ</sequence>
<dbReference type="VEuPathDB" id="TriTrypDB:TEOVI_000450400"/>
<dbReference type="PANTHER" id="PTHR40682:SF1">
    <property type="entry name" value="CHROMOSOME UNDETERMINED SCAFFOLD_48, WHOLE GENOME SHOTGUN SEQUENCE"/>
    <property type="match status" value="1"/>
</dbReference>
<feature type="compositionally biased region" description="Polar residues" evidence="1">
    <location>
        <begin position="219"/>
        <end position="231"/>
    </location>
</feature>
<dbReference type="PANTHER" id="PTHR40682">
    <property type="entry name" value="F5/8 TYPE C DOMAIN CONTAINING PROTEIN"/>
    <property type="match status" value="1"/>
</dbReference>
<dbReference type="AlphaFoldDB" id="A0A1G4IK76"/>
<dbReference type="RefSeq" id="XP_067083370.1">
    <property type="nucleotide sequence ID" value="XM_067227269.1"/>
</dbReference>
<name>A0A1G4IK76_TRYEQ</name>
<dbReference type="GeneID" id="92378444"/>
<evidence type="ECO:0000313" key="2">
    <source>
        <dbReference type="EMBL" id="SCU72920.1"/>
    </source>
</evidence>
<comment type="caution">
    <text evidence="2">The sequence shown here is derived from an EMBL/GenBank/DDBJ whole genome shotgun (WGS) entry which is preliminary data.</text>
</comment>
<protein>
    <submittedName>
        <fullName evidence="2">Uncharacterized protein</fullName>
    </submittedName>
</protein>
<dbReference type="Proteomes" id="UP000195570">
    <property type="component" value="Unassembled WGS sequence"/>
</dbReference>
<proteinExistence type="predicted"/>
<organism evidence="2 3">
    <name type="scientific">Trypanosoma equiperdum</name>
    <dbReference type="NCBI Taxonomy" id="5694"/>
    <lineage>
        <taxon>Eukaryota</taxon>
        <taxon>Discoba</taxon>
        <taxon>Euglenozoa</taxon>
        <taxon>Kinetoplastea</taxon>
        <taxon>Metakinetoplastina</taxon>
        <taxon>Trypanosomatida</taxon>
        <taxon>Trypanosomatidae</taxon>
        <taxon>Trypanosoma</taxon>
    </lineage>
</organism>